<protein>
    <submittedName>
        <fullName evidence="1">DUF6258 family protein</fullName>
    </submittedName>
</protein>
<reference evidence="2" key="1">
    <citation type="journal article" date="2019" name="Int. J. Syst. Evol. Microbiol.">
        <title>The Global Catalogue of Microorganisms (GCM) 10K type strain sequencing project: providing services to taxonomists for standard genome sequencing and annotation.</title>
        <authorList>
            <consortium name="The Broad Institute Genomics Platform"/>
            <consortium name="The Broad Institute Genome Sequencing Center for Infectious Disease"/>
            <person name="Wu L."/>
            <person name="Ma J."/>
        </authorList>
    </citation>
    <scope>NUCLEOTIDE SEQUENCE [LARGE SCALE GENOMIC DNA]</scope>
    <source>
        <strain evidence="2">JCM 4087</strain>
    </source>
</reference>
<dbReference type="Pfam" id="PF19772">
    <property type="entry name" value="DUF6258"/>
    <property type="match status" value="1"/>
</dbReference>
<name>A0ABW1EM93_9BACT</name>
<dbReference type="EMBL" id="JBHSPH010000020">
    <property type="protein sequence ID" value="MFC5865406.1"/>
    <property type="molecule type" value="Genomic_DNA"/>
</dbReference>
<sequence length="165" mass="18739">MKEAINWHKRSNSESQIRRCTFANQLGGKDAMLPSELAKTIYLGDRAFKSLTIDGSESRIVIQIDEISRVRDPSGKWNYYNDENIVDGLLVFSEVRSILFEPTGPIPNDYIDYLEAELLPDGFYRFRVSAGSVNELSQSTDVLITMDAKRFHLEDPTKPGFVIES</sequence>
<organism evidence="1 2">
    <name type="scientific">Acidicapsa dinghuensis</name>
    <dbReference type="NCBI Taxonomy" id="2218256"/>
    <lineage>
        <taxon>Bacteria</taxon>
        <taxon>Pseudomonadati</taxon>
        <taxon>Acidobacteriota</taxon>
        <taxon>Terriglobia</taxon>
        <taxon>Terriglobales</taxon>
        <taxon>Acidobacteriaceae</taxon>
        <taxon>Acidicapsa</taxon>
    </lineage>
</organism>
<accession>A0ABW1EM93</accession>
<keyword evidence="2" id="KW-1185">Reference proteome</keyword>
<dbReference type="Proteomes" id="UP001596091">
    <property type="component" value="Unassembled WGS sequence"/>
</dbReference>
<dbReference type="RefSeq" id="WP_263341947.1">
    <property type="nucleotide sequence ID" value="NZ_JAGSYH010000008.1"/>
</dbReference>
<proteinExistence type="predicted"/>
<evidence type="ECO:0000313" key="2">
    <source>
        <dbReference type="Proteomes" id="UP001596091"/>
    </source>
</evidence>
<dbReference type="InterPro" id="IPR046225">
    <property type="entry name" value="DUF6258"/>
</dbReference>
<comment type="caution">
    <text evidence="1">The sequence shown here is derived from an EMBL/GenBank/DDBJ whole genome shotgun (WGS) entry which is preliminary data.</text>
</comment>
<gene>
    <name evidence="1" type="ORF">ACFPT7_24085</name>
</gene>
<evidence type="ECO:0000313" key="1">
    <source>
        <dbReference type="EMBL" id="MFC5865406.1"/>
    </source>
</evidence>